<keyword evidence="3" id="KW-1185">Reference proteome</keyword>
<evidence type="ECO:0000313" key="2">
    <source>
        <dbReference type="EMBL" id="KAK3226858.1"/>
    </source>
</evidence>
<dbReference type="Proteomes" id="UP001281410">
    <property type="component" value="Unassembled WGS sequence"/>
</dbReference>
<name>A0AAE0AYW0_9ROSI</name>
<dbReference type="Pfam" id="PF13966">
    <property type="entry name" value="zf-RVT"/>
    <property type="match status" value="1"/>
</dbReference>
<evidence type="ECO:0000313" key="3">
    <source>
        <dbReference type="Proteomes" id="UP001281410"/>
    </source>
</evidence>
<sequence length="183" mass="20484">MVVSPASMDANATVDTLRTQSGLSLSESWWKFLCRIQVPAKVKLFHNGIPTNSNLAKRGVLVDSLCLICRRRSESTMHSYWCCPALKVIRAGCPFMRGIKVNDNFDFIDFMLLCRDKLAKADLELLCLLLWRLWHRRNCSVHGSTSLPYTDIIPWSESFLSDFRNANSGGIPSAGVSKMAAPS</sequence>
<dbReference type="AlphaFoldDB" id="A0AAE0AYW0"/>
<organism evidence="2 3">
    <name type="scientific">Dipteronia sinensis</name>
    <dbReference type="NCBI Taxonomy" id="43782"/>
    <lineage>
        <taxon>Eukaryota</taxon>
        <taxon>Viridiplantae</taxon>
        <taxon>Streptophyta</taxon>
        <taxon>Embryophyta</taxon>
        <taxon>Tracheophyta</taxon>
        <taxon>Spermatophyta</taxon>
        <taxon>Magnoliopsida</taxon>
        <taxon>eudicotyledons</taxon>
        <taxon>Gunneridae</taxon>
        <taxon>Pentapetalae</taxon>
        <taxon>rosids</taxon>
        <taxon>malvids</taxon>
        <taxon>Sapindales</taxon>
        <taxon>Sapindaceae</taxon>
        <taxon>Hippocastanoideae</taxon>
        <taxon>Acereae</taxon>
        <taxon>Dipteronia</taxon>
    </lineage>
</organism>
<evidence type="ECO:0000259" key="1">
    <source>
        <dbReference type="Pfam" id="PF13966"/>
    </source>
</evidence>
<feature type="domain" description="Reverse transcriptase zinc-binding" evidence="1">
    <location>
        <begin position="26"/>
        <end position="86"/>
    </location>
</feature>
<reference evidence="2" key="1">
    <citation type="journal article" date="2023" name="Plant J.">
        <title>Genome sequences and population genomics provide insights into the demographic history, inbreeding, and mutation load of two 'living fossil' tree species of Dipteronia.</title>
        <authorList>
            <person name="Feng Y."/>
            <person name="Comes H.P."/>
            <person name="Chen J."/>
            <person name="Zhu S."/>
            <person name="Lu R."/>
            <person name="Zhang X."/>
            <person name="Li P."/>
            <person name="Qiu J."/>
            <person name="Olsen K.M."/>
            <person name="Qiu Y."/>
        </authorList>
    </citation>
    <scope>NUCLEOTIDE SEQUENCE</scope>
    <source>
        <strain evidence="2">NBL</strain>
    </source>
</reference>
<dbReference type="InterPro" id="IPR026960">
    <property type="entry name" value="RVT-Znf"/>
</dbReference>
<dbReference type="EMBL" id="JANJYJ010000002">
    <property type="protein sequence ID" value="KAK3226858.1"/>
    <property type="molecule type" value="Genomic_DNA"/>
</dbReference>
<proteinExistence type="predicted"/>
<accession>A0AAE0AYW0</accession>
<protein>
    <recommendedName>
        <fullName evidence="1">Reverse transcriptase zinc-binding domain-containing protein</fullName>
    </recommendedName>
</protein>
<comment type="caution">
    <text evidence="2">The sequence shown here is derived from an EMBL/GenBank/DDBJ whole genome shotgun (WGS) entry which is preliminary data.</text>
</comment>
<gene>
    <name evidence="2" type="ORF">Dsin_006720</name>
</gene>